<keyword evidence="1" id="KW-0812">Transmembrane</keyword>
<dbReference type="OrthoDB" id="1449578at2"/>
<dbReference type="AlphaFoldDB" id="A0A2S7WJV3"/>
<evidence type="ECO:0000313" key="3">
    <source>
        <dbReference type="Proteomes" id="UP000238882"/>
    </source>
</evidence>
<feature type="transmembrane region" description="Helical" evidence="1">
    <location>
        <begin position="65"/>
        <end position="83"/>
    </location>
</feature>
<sequence length="109" mass="12710">MLGLILLYWIGKYFYKLAEEYNKSRWGYAILGIVVYYIGLLVLGGIVVGIVEIIFEGFIDSVNDVLLSFIALPFGILSCYLLYKYLEKTWKNNDPRKNNMIDEIRKIEE</sequence>
<keyword evidence="3" id="KW-1185">Reference proteome</keyword>
<reference evidence="2 3" key="1">
    <citation type="submission" date="2016-12" db="EMBL/GenBank/DDBJ databases">
        <title>Trade-off between light-utilization and light-protection in marine flavobacteria.</title>
        <authorList>
            <person name="Kumagai Y."/>
            <person name="Yoshizawa S."/>
            <person name="Kogure K."/>
            <person name="Iwasaki W."/>
        </authorList>
    </citation>
    <scope>NUCLEOTIDE SEQUENCE [LARGE SCALE GENOMIC DNA]</scope>
    <source>
        <strain evidence="2 3">NBRC 108759</strain>
    </source>
</reference>
<keyword evidence="1" id="KW-0472">Membrane</keyword>
<accession>A0A2S7WJV3</accession>
<feature type="transmembrane region" description="Helical" evidence="1">
    <location>
        <begin position="26"/>
        <end position="59"/>
    </location>
</feature>
<evidence type="ECO:0000313" key="2">
    <source>
        <dbReference type="EMBL" id="PQJ77716.1"/>
    </source>
</evidence>
<dbReference type="Proteomes" id="UP000238882">
    <property type="component" value="Unassembled WGS sequence"/>
</dbReference>
<evidence type="ECO:0000256" key="1">
    <source>
        <dbReference type="SAM" id="Phobius"/>
    </source>
</evidence>
<keyword evidence="1" id="KW-1133">Transmembrane helix</keyword>
<name>A0A2S7WJV3_9FLAO</name>
<gene>
    <name evidence="2" type="ORF">BTO18_00300</name>
</gene>
<dbReference type="EMBL" id="MSCN01000001">
    <property type="protein sequence ID" value="PQJ77716.1"/>
    <property type="molecule type" value="Genomic_DNA"/>
</dbReference>
<comment type="caution">
    <text evidence="2">The sequence shown here is derived from an EMBL/GenBank/DDBJ whole genome shotgun (WGS) entry which is preliminary data.</text>
</comment>
<protein>
    <submittedName>
        <fullName evidence="2">Uncharacterized protein</fullName>
    </submittedName>
</protein>
<dbReference type="RefSeq" id="WP_105014298.1">
    <property type="nucleotide sequence ID" value="NZ_MSCN01000001.1"/>
</dbReference>
<proteinExistence type="predicted"/>
<organism evidence="2 3">
    <name type="scientific">Polaribacter porphyrae</name>
    <dbReference type="NCBI Taxonomy" id="1137780"/>
    <lineage>
        <taxon>Bacteria</taxon>
        <taxon>Pseudomonadati</taxon>
        <taxon>Bacteroidota</taxon>
        <taxon>Flavobacteriia</taxon>
        <taxon>Flavobacteriales</taxon>
        <taxon>Flavobacteriaceae</taxon>
    </lineage>
</organism>